<protein>
    <submittedName>
        <fullName evidence="1">Uncharacterized protein</fullName>
    </submittedName>
</protein>
<accession>A0A8S5PDT0</accession>
<organism evidence="1">
    <name type="scientific">Siphoviridae sp. ctPui28</name>
    <dbReference type="NCBI Taxonomy" id="2825488"/>
    <lineage>
        <taxon>Viruses</taxon>
        <taxon>Duplodnaviria</taxon>
        <taxon>Heunggongvirae</taxon>
        <taxon>Uroviricota</taxon>
        <taxon>Caudoviricetes</taxon>
    </lineage>
</organism>
<evidence type="ECO:0000313" key="1">
    <source>
        <dbReference type="EMBL" id="DAE05238.1"/>
    </source>
</evidence>
<proteinExistence type="predicted"/>
<dbReference type="Pfam" id="PF06854">
    <property type="entry name" value="Phage_Gp15"/>
    <property type="match status" value="1"/>
</dbReference>
<reference evidence="1" key="1">
    <citation type="journal article" date="2021" name="Proc. Natl. Acad. Sci. U.S.A.">
        <title>A Catalog of Tens of Thousands of Viruses from Human Metagenomes Reveals Hidden Associations with Chronic Diseases.</title>
        <authorList>
            <person name="Tisza M.J."/>
            <person name="Buck C.B."/>
        </authorList>
    </citation>
    <scope>NUCLEOTIDE SEQUENCE</scope>
    <source>
        <strain evidence="1">CtPui28</strain>
    </source>
</reference>
<dbReference type="EMBL" id="BK015406">
    <property type="protein sequence ID" value="DAE05238.1"/>
    <property type="molecule type" value="Genomic_DNA"/>
</dbReference>
<dbReference type="InterPro" id="IPR009660">
    <property type="entry name" value="Phage_A500_Gp15"/>
</dbReference>
<name>A0A8S5PDT0_9CAUD</name>
<sequence>MTGCWCLPMQAELDGAAYAIRTDYRDILELLRWLGGTADPQLDQSGRWYVAMRLFYPAFGEMPQACWPQATDFLAQFLAAGRREQARPGPPLMDWQQDAPLIAAGISRAAGQDVRTLPYLHWWSFLAWFDAIGEGSFATVVAIRDKLRRGKRLENWELDFYRTHRAAVELRSPASPAQEAEKQRLLALLQ</sequence>